<protein>
    <recommendedName>
        <fullName evidence="3">Transcriptional regulator, AbiEi antitoxin, Type IV TA system</fullName>
    </recommendedName>
</protein>
<dbReference type="AlphaFoldDB" id="A0A1M5MNJ6"/>
<proteinExistence type="predicted"/>
<dbReference type="OrthoDB" id="9798200at2"/>
<name>A0A1M5MNJ6_9BACT</name>
<keyword evidence="2" id="KW-1185">Reference proteome</keyword>
<dbReference type="EMBL" id="FQWQ01000001">
    <property type="protein sequence ID" value="SHG79004.1"/>
    <property type="molecule type" value="Genomic_DNA"/>
</dbReference>
<evidence type="ECO:0008006" key="3">
    <source>
        <dbReference type="Google" id="ProtNLM"/>
    </source>
</evidence>
<dbReference type="RefSeq" id="WP_143164828.1">
    <property type="nucleotide sequence ID" value="NZ_FQWQ01000001.1"/>
</dbReference>
<sequence length="244" mass="27538">MTTVAQFVKDKVEEMAPGKVFDYSSFTSGMAPAEIPSVAQSLSRLSRRGVIERLEKGKYYKPKKSIYGKTRPKESEIITILTFKNNERIGYPTGLPVYNQMGLTSQVSNTLIIATVTPKEAKELQGIRVRYVKRIGHFLEEEIPLRQILDAMQDINTIPDATPDDCVKVLKGKIEELPMRDRERLTGLAEAYQPRTRALLGAVIEQYFNKIDTGILRRKLNTLSTFELGVSANTLPNKSSWNIK</sequence>
<dbReference type="InterPro" id="IPR045738">
    <property type="entry name" value="DUF6088"/>
</dbReference>
<organism evidence="1 2">
    <name type="scientific">Chryseolinea serpens</name>
    <dbReference type="NCBI Taxonomy" id="947013"/>
    <lineage>
        <taxon>Bacteria</taxon>
        <taxon>Pseudomonadati</taxon>
        <taxon>Bacteroidota</taxon>
        <taxon>Cytophagia</taxon>
        <taxon>Cytophagales</taxon>
        <taxon>Fulvivirgaceae</taxon>
        <taxon>Chryseolinea</taxon>
    </lineage>
</organism>
<evidence type="ECO:0000313" key="2">
    <source>
        <dbReference type="Proteomes" id="UP000184212"/>
    </source>
</evidence>
<accession>A0A1M5MNJ6</accession>
<gene>
    <name evidence="1" type="ORF">SAMN04488109_1847</name>
</gene>
<dbReference type="Pfam" id="PF19570">
    <property type="entry name" value="DUF6088"/>
    <property type="match status" value="1"/>
</dbReference>
<evidence type="ECO:0000313" key="1">
    <source>
        <dbReference type="EMBL" id="SHG79004.1"/>
    </source>
</evidence>
<dbReference type="Proteomes" id="UP000184212">
    <property type="component" value="Unassembled WGS sequence"/>
</dbReference>
<reference evidence="1 2" key="1">
    <citation type="submission" date="2016-11" db="EMBL/GenBank/DDBJ databases">
        <authorList>
            <person name="Jaros S."/>
            <person name="Januszkiewicz K."/>
            <person name="Wedrychowicz H."/>
        </authorList>
    </citation>
    <scope>NUCLEOTIDE SEQUENCE [LARGE SCALE GENOMIC DNA]</scope>
    <source>
        <strain evidence="1 2">DSM 24574</strain>
    </source>
</reference>